<keyword evidence="6" id="KW-0472">Membrane</keyword>
<comment type="caution">
    <text evidence="8">The sequence shown here is derived from an EMBL/GenBank/DDBJ whole genome shotgun (WGS) entry which is preliminary data.</text>
</comment>
<gene>
    <name evidence="8" type="ORF">LCGC14_1067230</name>
</gene>
<accession>A0A0F9QQ32</accession>
<name>A0A0F9QQ32_9ZZZZ</name>
<keyword evidence="6" id="KW-1133">Transmembrane helix</keyword>
<sequence length="233" mass="25747">MPKESTITIKKSNFWKYLTFVLIALFIVSLLFLYDRNNQSNVGPNQQPGAKGSIKVQIEDNDPILGNPDAEISIVEFSDFQCPFCGRAHTDALANFRQSSYFANGEVNLVYKQFPLNSIHPNAQKAGEASLCAQDQDKFWEYHDYLFENQNSLDTLSLKVYATKLGLDASTFNSCLDDGKYTSEVNKETAQAIAAGGRGTPYFVVINNGNGDTVVISGAVPWSNFETAISTLQ</sequence>
<evidence type="ECO:0000256" key="5">
    <source>
        <dbReference type="ARBA" id="ARBA00023284"/>
    </source>
</evidence>
<dbReference type="AlphaFoldDB" id="A0A0F9QQ32"/>
<dbReference type="SUPFAM" id="SSF52833">
    <property type="entry name" value="Thioredoxin-like"/>
    <property type="match status" value="1"/>
</dbReference>
<evidence type="ECO:0000259" key="7">
    <source>
        <dbReference type="PROSITE" id="PS51352"/>
    </source>
</evidence>
<feature type="domain" description="Thioredoxin" evidence="7">
    <location>
        <begin position="36"/>
        <end position="233"/>
    </location>
</feature>
<protein>
    <recommendedName>
        <fullName evidence="7">Thioredoxin domain-containing protein</fullName>
    </recommendedName>
</protein>
<keyword evidence="4" id="KW-1015">Disulfide bond</keyword>
<comment type="similarity">
    <text evidence="1">Belongs to the thioredoxin family. DsbA subfamily.</text>
</comment>
<dbReference type="InterPro" id="IPR036249">
    <property type="entry name" value="Thioredoxin-like_sf"/>
</dbReference>
<evidence type="ECO:0000256" key="2">
    <source>
        <dbReference type="ARBA" id="ARBA00022729"/>
    </source>
</evidence>
<feature type="transmembrane region" description="Helical" evidence="6">
    <location>
        <begin position="14"/>
        <end position="34"/>
    </location>
</feature>
<evidence type="ECO:0000313" key="8">
    <source>
        <dbReference type="EMBL" id="KKN07398.1"/>
    </source>
</evidence>
<evidence type="ECO:0000256" key="4">
    <source>
        <dbReference type="ARBA" id="ARBA00023157"/>
    </source>
</evidence>
<proteinExistence type="inferred from homology"/>
<dbReference type="GO" id="GO:0016491">
    <property type="term" value="F:oxidoreductase activity"/>
    <property type="evidence" value="ECO:0007669"/>
    <property type="project" value="UniProtKB-KW"/>
</dbReference>
<dbReference type="InterPro" id="IPR013766">
    <property type="entry name" value="Thioredoxin_domain"/>
</dbReference>
<evidence type="ECO:0000256" key="1">
    <source>
        <dbReference type="ARBA" id="ARBA00005791"/>
    </source>
</evidence>
<keyword evidence="6" id="KW-0812">Transmembrane</keyword>
<dbReference type="Gene3D" id="3.40.30.10">
    <property type="entry name" value="Glutaredoxin"/>
    <property type="match status" value="1"/>
</dbReference>
<organism evidence="8">
    <name type="scientific">marine sediment metagenome</name>
    <dbReference type="NCBI Taxonomy" id="412755"/>
    <lineage>
        <taxon>unclassified sequences</taxon>
        <taxon>metagenomes</taxon>
        <taxon>ecological metagenomes</taxon>
    </lineage>
</organism>
<dbReference type="PANTHER" id="PTHR13887">
    <property type="entry name" value="GLUTATHIONE S-TRANSFERASE KAPPA"/>
    <property type="match status" value="1"/>
</dbReference>
<keyword evidence="2" id="KW-0732">Signal</keyword>
<reference evidence="8" key="1">
    <citation type="journal article" date="2015" name="Nature">
        <title>Complex archaea that bridge the gap between prokaryotes and eukaryotes.</title>
        <authorList>
            <person name="Spang A."/>
            <person name="Saw J.H."/>
            <person name="Jorgensen S.L."/>
            <person name="Zaremba-Niedzwiedzka K."/>
            <person name="Martijn J."/>
            <person name="Lind A.E."/>
            <person name="van Eijk R."/>
            <person name="Schleper C."/>
            <person name="Guy L."/>
            <person name="Ettema T.J."/>
        </authorList>
    </citation>
    <scope>NUCLEOTIDE SEQUENCE</scope>
</reference>
<dbReference type="PROSITE" id="PS51352">
    <property type="entry name" value="THIOREDOXIN_2"/>
    <property type="match status" value="1"/>
</dbReference>
<evidence type="ECO:0000256" key="6">
    <source>
        <dbReference type="SAM" id="Phobius"/>
    </source>
</evidence>
<dbReference type="Pfam" id="PF13462">
    <property type="entry name" value="Thioredoxin_4"/>
    <property type="match status" value="1"/>
</dbReference>
<dbReference type="InterPro" id="IPR012336">
    <property type="entry name" value="Thioredoxin-like_fold"/>
</dbReference>
<dbReference type="EMBL" id="LAZR01004575">
    <property type="protein sequence ID" value="KKN07398.1"/>
    <property type="molecule type" value="Genomic_DNA"/>
</dbReference>
<keyword evidence="5" id="KW-0676">Redox-active center</keyword>
<evidence type="ECO:0000256" key="3">
    <source>
        <dbReference type="ARBA" id="ARBA00023002"/>
    </source>
</evidence>
<keyword evidence="3" id="KW-0560">Oxidoreductase</keyword>
<dbReference type="PANTHER" id="PTHR13887:SF14">
    <property type="entry name" value="DISULFIDE BOND FORMATION PROTEIN D"/>
    <property type="match status" value="1"/>
</dbReference>